<evidence type="ECO:0000313" key="1">
    <source>
        <dbReference type="EMBL" id="RCK64257.1"/>
    </source>
</evidence>
<dbReference type="EMBL" id="QLNQ01000023">
    <property type="protein sequence ID" value="RCK64257.1"/>
    <property type="molecule type" value="Genomic_DNA"/>
</dbReference>
<dbReference type="PANTHER" id="PTHR34365">
    <property type="entry name" value="ENOLASE (DUF1399)"/>
    <property type="match status" value="1"/>
</dbReference>
<protein>
    <recommendedName>
        <fullName evidence="3">Glycine-rich domain-containing protein 1</fullName>
    </recommendedName>
</protein>
<comment type="caution">
    <text evidence="1">The sequence shown here is derived from an EMBL/GenBank/DDBJ whole genome shotgun (WGS) entry which is preliminary data.</text>
</comment>
<evidence type="ECO:0008006" key="3">
    <source>
        <dbReference type="Google" id="ProtNLM"/>
    </source>
</evidence>
<dbReference type="OrthoDB" id="2684236at2759"/>
<name>A0A367YEN8_9ASCO</name>
<dbReference type="Pfam" id="PF07173">
    <property type="entry name" value="GRDP-like"/>
    <property type="match status" value="1"/>
</dbReference>
<keyword evidence="2" id="KW-1185">Reference proteome</keyword>
<dbReference type="STRING" id="5486.A0A367YEN8"/>
<dbReference type="PANTHER" id="PTHR34365:SF7">
    <property type="entry name" value="GLYCINE-RICH DOMAIN-CONTAINING PROTEIN 1"/>
    <property type="match status" value="1"/>
</dbReference>
<evidence type="ECO:0000313" key="2">
    <source>
        <dbReference type="Proteomes" id="UP000253472"/>
    </source>
</evidence>
<proteinExistence type="predicted"/>
<reference evidence="1 2" key="1">
    <citation type="submission" date="2018-06" db="EMBL/GenBank/DDBJ databases">
        <title>Whole genome sequencing of Candida tropicalis (genome annotated by CSBL at Korea University).</title>
        <authorList>
            <person name="Ahn J."/>
        </authorList>
    </citation>
    <scope>NUCLEOTIDE SEQUENCE [LARGE SCALE GENOMIC DNA]</scope>
    <source>
        <strain evidence="1 2">ATCC 20962</strain>
    </source>
</reference>
<organism evidence="1 2">
    <name type="scientific">Candida viswanathii</name>
    <dbReference type="NCBI Taxonomy" id="5486"/>
    <lineage>
        <taxon>Eukaryota</taxon>
        <taxon>Fungi</taxon>
        <taxon>Dikarya</taxon>
        <taxon>Ascomycota</taxon>
        <taxon>Saccharomycotina</taxon>
        <taxon>Pichiomycetes</taxon>
        <taxon>Debaryomycetaceae</taxon>
        <taxon>Candida/Lodderomyces clade</taxon>
        <taxon>Candida</taxon>
    </lineage>
</organism>
<dbReference type="Proteomes" id="UP000253472">
    <property type="component" value="Unassembled WGS sequence"/>
</dbReference>
<sequence length="666" mass="73597">MSVLPRYQDEAPPVYVENAPDNSHVKNYRSYQYSTLAADQGIQFNLTRPTEFMPNTVEAATHLKLLKAFGELKNKVIGGEPISEEESDKRWKVFVTLAVRRFVIFISALRLRASNFVKEERNLESSTDSRSQPFNTIANQLTPPLDVIMVWHSFILNPTTFYDVFVRNDMYYFVNYPFPLHIIDPLIDNTTYEFKVTDESKKHYLSFIGEFTRNANDLQYDPDLTTFMEQKVTLYNPHTGYAISGEIPLTTLDGVGFIDEGLFAKNLGFRYKHLSHDGGGPEFLTHDELHKILLDYDVDPLRILEGTIKFYSRIMGKPMYINRKPEQMSNEISRDVITVSKAVHESMSRRINPTAPQLHEILKGVSSKSGRRRAAEKLILGGYLRFNAISLTVPNAVQIGEDLVDCVVRQGSFVGKMNNLNWLNSPLREEGLAESLIRYERFFELLTDKTLNRMLVPTLDIDLFWHTHQLMLYGYIRDCKYSPGQRLIDHNDKIGEKPLDDGFSYTSKLYKVKFKEEYSICFCAYCVAKRASKTSKLAKVFKSLKKVKDELIAMQASPLFLKDGESMTHVSDHCSVAQFAFCSGGPGGCASVARCSQLGGVFLGGTFIGAAYVGGCGAGGNCGGGAGCGGTACIGAGACGGSGGVCGGGSMAGMGGCGGGGGGGGF</sequence>
<dbReference type="InterPro" id="IPR009836">
    <property type="entry name" value="GRDP-like"/>
</dbReference>
<dbReference type="AlphaFoldDB" id="A0A367YEN8"/>
<accession>A0A367YEN8</accession>
<gene>
    <name evidence="1" type="ORF">Cantr_10426</name>
</gene>